<reference evidence="3" key="1">
    <citation type="journal article" date="2009" name="PLoS Genet.">
        <title>Sequencing, mapping, and analysis of 27,455 maize full-length cDNAs.</title>
        <authorList>
            <person name="Soderlund C."/>
            <person name="Descour A."/>
            <person name="Kudrna D."/>
            <person name="Bomhoff M."/>
            <person name="Boyd L."/>
            <person name="Currie J."/>
            <person name="Angelova A."/>
            <person name="Collura K."/>
            <person name="Wissotski M."/>
            <person name="Ashley E."/>
            <person name="Morrow D."/>
            <person name="Fernandes J."/>
            <person name="Walbot V."/>
            <person name="Yu Y."/>
        </authorList>
    </citation>
    <scope>NUCLEOTIDE SEQUENCE</scope>
    <source>
        <strain evidence="3">B73</strain>
    </source>
</reference>
<dbReference type="GO" id="GO:0010073">
    <property type="term" value="P:meristem maintenance"/>
    <property type="evidence" value="ECO:0007669"/>
    <property type="project" value="InterPro"/>
</dbReference>
<dbReference type="PANTHER" id="PTHR46033:SF53">
    <property type="entry name" value="OS01G0531200 PROTEIN"/>
    <property type="match status" value="1"/>
</dbReference>
<sequence>MGIEHDLPPIGFRWVGSRTQSESANRCLKQYRDELNVQRVDQVKWEPYLQVESSTLPPLCTRDADLWLTQAPLINFPIVEMYLPERVMRQFGLRQCIPPPFRPTLQSLHRISRRGKERENWEETHHEYIQEWEARRQRIFRDTEQYDPSSYEEYLRWYSGATRRYLVPATSDDGEAGPSAPTDDFSDLQYQAKSPIIRKAVDKLESMVKKAKRAMTTTADTTTQALVAEFLLGFEDVLQDLGEIQNNSGSTVPPFHLDSPHFDAAASQQTPQLLLEAEENLGTNQEAQLEEDEELNTVERASLALETVEEENDFSNDVLPGNLSLGVEEDCDSATPANGICDAATPMTDLVVPRSDEGLHQDQHLEDHTEIEPATLMVEPKCEEGDGSSFVLPPSPPELMLEEQDDSGLIALGTGSCTEQQSLGVGEAEDQENPRTGTAQHGIMIVERTGEENSSCNGVYSSCPPSSVIVESSSDYLC</sequence>
<keyword evidence="1" id="KW-0175">Coiled coil</keyword>
<dbReference type="EMBL" id="BT033465">
    <property type="protein sequence ID" value="ACF78470.1"/>
    <property type="molecule type" value="mRNA"/>
</dbReference>
<feature type="coiled-coil region" evidence="1">
    <location>
        <begin position="275"/>
        <end position="311"/>
    </location>
</feature>
<accession>B4F8M7</accession>
<dbReference type="InterPro" id="IPR044824">
    <property type="entry name" value="MAIN-like"/>
</dbReference>
<dbReference type="ExpressionAtlas" id="B4F8M7">
    <property type="expression patterns" value="baseline and differential"/>
</dbReference>
<dbReference type="GeneID" id="100191389"/>
<proteinExistence type="evidence at transcript level"/>
<evidence type="ECO:0000259" key="2">
    <source>
        <dbReference type="Pfam" id="PF10536"/>
    </source>
</evidence>
<evidence type="ECO:0000256" key="1">
    <source>
        <dbReference type="SAM" id="Coils"/>
    </source>
</evidence>
<protein>
    <recommendedName>
        <fullName evidence="2">Aminotransferase-like plant mobile domain-containing protein</fullName>
    </recommendedName>
</protein>
<dbReference type="OrthoDB" id="1871193at2759"/>
<dbReference type="RefSeq" id="NP_001130295.2">
    <property type="nucleotide sequence ID" value="NM_001136823.2"/>
</dbReference>
<evidence type="ECO:0000313" key="3">
    <source>
        <dbReference type="EMBL" id="ACF78470.1"/>
    </source>
</evidence>
<name>B4F8M7_MAIZE</name>
<dbReference type="PANTHER" id="PTHR46033">
    <property type="entry name" value="PROTEIN MAIN-LIKE 2"/>
    <property type="match status" value="1"/>
</dbReference>
<dbReference type="InterPro" id="IPR019557">
    <property type="entry name" value="AminoTfrase-like_pln_mobile"/>
</dbReference>
<dbReference type="Pfam" id="PF10536">
    <property type="entry name" value="PMD"/>
    <property type="match status" value="1"/>
</dbReference>
<feature type="domain" description="Aminotransferase-like plant mobile" evidence="2">
    <location>
        <begin position="9"/>
        <end position="158"/>
    </location>
</feature>
<dbReference type="AlphaFoldDB" id="B4F8M7"/>
<dbReference type="KEGG" id="zma:100191389"/>
<organism evidence="3">
    <name type="scientific">Zea mays</name>
    <name type="common">Maize</name>
    <dbReference type="NCBI Taxonomy" id="4577"/>
    <lineage>
        <taxon>Eukaryota</taxon>
        <taxon>Viridiplantae</taxon>
        <taxon>Streptophyta</taxon>
        <taxon>Embryophyta</taxon>
        <taxon>Tracheophyta</taxon>
        <taxon>Spermatophyta</taxon>
        <taxon>Magnoliopsida</taxon>
        <taxon>Liliopsida</taxon>
        <taxon>Poales</taxon>
        <taxon>Poaceae</taxon>
        <taxon>PACMAD clade</taxon>
        <taxon>Panicoideae</taxon>
        <taxon>Andropogonodae</taxon>
        <taxon>Andropogoneae</taxon>
        <taxon>Tripsacinae</taxon>
        <taxon>Zea</taxon>
    </lineage>
</organism>